<organism evidence="4 5">
    <name type="scientific">Sphingomonas hylomeconis</name>
    <dbReference type="NCBI Taxonomy" id="1395958"/>
    <lineage>
        <taxon>Bacteria</taxon>
        <taxon>Pseudomonadati</taxon>
        <taxon>Pseudomonadota</taxon>
        <taxon>Alphaproteobacteria</taxon>
        <taxon>Sphingomonadales</taxon>
        <taxon>Sphingomonadaceae</taxon>
        <taxon>Sphingomonas</taxon>
    </lineage>
</organism>
<accession>A0ABV7ST71</accession>
<dbReference type="Pfam" id="PF00881">
    <property type="entry name" value="Nitroreductase"/>
    <property type="match status" value="2"/>
</dbReference>
<proteinExistence type="inferred from homology"/>
<dbReference type="PANTHER" id="PTHR43673">
    <property type="entry name" value="NAD(P)H NITROREDUCTASE YDGI-RELATED"/>
    <property type="match status" value="1"/>
</dbReference>
<evidence type="ECO:0000313" key="5">
    <source>
        <dbReference type="Proteomes" id="UP001595713"/>
    </source>
</evidence>
<dbReference type="Gene3D" id="3.40.109.10">
    <property type="entry name" value="NADH Oxidase"/>
    <property type="match status" value="1"/>
</dbReference>
<comment type="similarity">
    <text evidence="1">Belongs to the nitroreductase family.</text>
</comment>
<comment type="caution">
    <text evidence="4">The sequence shown here is derived from an EMBL/GenBank/DDBJ whole genome shotgun (WGS) entry which is preliminary data.</text>
</comment>
<dbReference type="Proteomes" id="UP001595713">
    <property type="component" value="Unassembled WGS sequence"/>
</dbReference>
<dbReference type="SUPFAM" id="SSF55469">
    <property type="entry name" value="FMN-dependent nitroreductase-like"/>
    <property type="match status" value="1"/>
</dbReference>
<dbReference type="PANTHER" id="PTHR43673:SF10">
    <property type="entry name" value="NADH DEHYDROGENASE_NAD(P)H NITROREDUCTASE XCC3605-RELATED"/>
    <property type="match status" value="1"/>
</dbReference>
<dbReference type="CDD" id="cd02062">
    <property type="entry name" value="Nitro_FMN_reductase"/>
    <property type="match status" value="1"/>
</dbReference>
<evidence type="ECO:0000256" key="2">
    <source>
        <dbReference type="ARBA" id="ARBA00023002"/>
    </source>
</evidence>
<evidence type="ECO:0000313" key="4">
    <source>
        <dbReference type="EMBL" id="MFC3580127.1"/>
    </source>
</evidence>
<keyword evidence="2" id="KW-0560">Oxidoreductase</keyword>
<evidence type="ECO:0000259" key="3">
    <source>
        <dbReference type="Pfam" id="PF00881"/>
    </source>
</evidence>
<reference evidence="5" key="1">
    <citation type="journal article" date="2019" name="Int. J. Syst. Evol. Microbiol.">
        <title>The Global Catalogue of Microorganisms (GCM) 10K type strain sequencing project: providing services to taxonomists for standard genome sequencing and annotation.</title>
        <authorList>
            <consortium name="The Broad Institute Genomics Platform"/>
            <consortium name="The Broad Institute Genome Sequencing Center for Infectious Disease"/>
            <person name="Wu L."/>
            <person name="Ma J."/>
        </authorList>
    </citation>
    <scope>NUCLEOTIDE SEQUENCE [LARGE SCALE GENOMIC DNA]</scope>
    <source>
        <strain evidence="5">KCTC 42739</strain>
    </source>
</reference>
<dbReference type="RefSeq" id="WP_261295350.1">
    <property type="nucleotide sequence ID" value="NZ_JANQBK010000015.1"/>
</dbReference>
<protein>
    <submittedName>
        <fullName evidence="4">Nitroreductase family protein</fullName>
    </submittedName>
</protein>
<name>A0ABV7ST71_9SPHN</name>
<keyword evidence="5" id="KW-1185">Reference proteome</keyword>
<sequence length="396" mass="44716">MKLDAKLLAAQEVTTAYQRRGVRRAAHVLLPTGAYAWLRGWRLRFNGSALGRRAHLAGGAMLDLASRSGVLAGLHYTLFSREFDREHRSVLAARARHISDVFAGRGNLYMLRRNVHRIEKGLIMKPARPIFALAMIEDTVRAFGDCLHSVDCGGQQDVVSLQWSRQVLDEYFSRVHDHDIVARARFAYDATIARHDARLADDRHRAPFKRLPDTGLPTIEHMEAMALYRRSVRWFTDRPVPREVIDRAVEVAGASPTACNRQPFRFAIYDSPEAVAKVGAIPKGTPGWLHQIPCFIVIIGKFDAFRYERDRHIPYIDGCLAAMSLIYALEAQGVSSCCVNFPDYAETEKRMAETLGLPAWERAVMCLAIGYPDLDERVPYSQKLPLDGLRQYNKLA</sequence>
<dbReference type="InterPro" id="IPR029479">
    <property type="entry name" value="Nitroreductase"/>
</dbReference>
<gene>
    <name evidence="4" type="ORF">ACFONA_08100</name>
</gene>
<feature type="domain" description="Nitroreductase" evidence="3">
    <location>
        <begin position="284"/>
        <end position="371"/>
    </location>
</feature>
<dbReference type="InterPro" id="IPR000415">
    <property type="entry name" value="Nitroreductase-like"/>
</dbReference>
<evidence type="ECO:0000256" key="1">
    <source>
        <dbReference type="ARBA" id="ARBA00007118"/>
    </source>
</evidence>
<dbReference type="EMBL" id="JBHRXP010000003">
    <property type="protein sequence ID" value="MFC3580127.1"/>
    <property type="molecule type" value="Genomic_DNA"/>
</dbReference>
<feature type="domain" description="Nitroreductase" evidence="3">
    <location>
        <begin position="228"/>
        <end position="279"/>
    </location>
</feature>